<dbReference type="RefSeq" id="WP_344817004.1">
    <property type="nucleotide sequence ID" value="NZ_BAABCT010000007.1"/>
</dbReference>
<accession>A0ABP7W0M2</accession>
<dbReference type="Proteomes" id="UP001500367">
    <property type="component" value="Unassembled WGS sequence"/>
</dbReference>
<comment type="caution">
    <text evidence="1">The sequence shown here is derived from an EMBL/GenBank/DDBJ whole genome shotgun (WGS) entry which is preliminary data.</text>
</comment>
<reference evidence="2" key="1">
    <citation type="journal article" date="2019" name="Int. J. Syst. Evol. Microbiol.">
        <title>The Global Catalogue of Microorganisms (GCM) 10K type strain sequencing project: providing services to taxonomists for standard genome sequencing and annotation.</title>
        <authorList>
            <consortium name="The Broad Institute Genomics Platform"/>
            <consortium name="The Broad Institute Genome Sequencing Center for Infectious Disease"/>
            <person name="Wu L."/>
            <person name="Ma J."/>
        </authorList>
    </citation>
    <scope>NUCLEOTIDE SEQUENCE [LARGE SCALE GENOMIC DNA]</scope>
    <source>
        <strain evidence="2">JCM 17069</strain>
    </source>
</reference>
<sequence length="199" mass="22343">MRKIFFSLFTFLSITTFSQTQKDTLTDKKSHLESYKEQEKSKPLSDNGQFFIFDISVPFRGNETYGEIDENGNRSDYWFLPDGIGAKFGYGIHFSEWIGLSLNTGFDVVAQQKLFSVPVYASIVLTPRINDDVSLLFQYGFGKSFAIGRGNLSGFYNKFRVGVGDEIIIFADVSLNGFAVRNIENTGSISLGLTIPVFK</sequence>
<keyword evidence="2" id="KW-1185">Reference proteome</keyword>
<protein>
    <submittedName>
        <fullName evidence="1">Uncharacterized protein</fullName>
    </submittedName>
</protein>
<evidence type="ECO:0000313" key="1">
    <source>
        <dbReference type="EMBL" id="GAA4077905.1"/>
    </source>
</evidence>
<proteinExistence type="predicted"/>
<gene>
    <name evidence="1" type="ORF">GCM10022389_24800</name>
</gene>
<organism evidence="1 2">
    <name type="scientific">Flavobacterium cheonanense</name>
    <dbReference type="NCBI Taxonomy" id="706183"/>
    <lineage>
        <taxon>Bacteria</taxon>
        <taxon>Pseudomonadati</taxon>
        <taxon>Bacteroidota</taxon>
        <taxon>Flavobacteriia</taxon>
        <taxon>Flavobacteriales</taxon>
        <taxon>Flavobacteriaceae</taxon>
        <taxon>Flavobacterium</taxon>
    </lineage>
</organism>
<name>A0ABP7W0M2_9FLAO</name>
<evidence type="ECO:0000313" key="2">
    <source>
        <dbReference type="Proteomes" id="UP001500367"/>
    </source>
</evidence>
<dbReference type="EMBL" id="BAABCT010000007">
    <property type="protein sequence ID" value="GAA4077905.1"/>
    <property type="molecule type" value="Genomic_DNA"/>
</dbReference>